<name>A0AAU9TIN7_EUPED</name>
<evidence type="ECO:0000313" key="1">
    <source>
        <dbReference type="EMBL" id="CAH2086818.1"/>
    </source>
</evidence>
<dbReference type="SUPFAM" id="SSF48452">
    <property type="entry name" value="TPR-like"/>
    <property type="match status" value="1"/>
</dbReference>
<reference evidence="1" key="1">
    <citation type="submission" date="2022-03" db="EMBL/GenBank/DDBJ databases">
        <authorList>
            <person name="Tunstrom K."/>
        </authorList>
    </citation>
    <scope>NUCLEOTIDE SEQUENCE</scope>
</reference>
<dbReference type="AlphaFoldDB" id="A0AAU9TIN7"/>
<gene>
    <name evidence="1" type="ORF">EEDITHA_LOCUS3144</name>
</gene>
<dbReference type="InterPro" id="IPR011990">
    <property type="entry name" value="TPR-like_helical_dom_sf"/>
</dbReference>
<dbReference type="Proteomes" id="UP001153954">
    <property type="component" value="Unassembled WGS sequence"/>
</dbReference>
<accession>A0AAU9TIN7</accession>
<evidence type="ECO:0000313" key="2">
    <source>
        <dbReference type="Proteomes" id="UP001153954"/>
    </source>
</evidence>
<sequence>MPPKETKKVQKTTISEKSSTFGEFEDEFDPPCSISLTAVLEGDTFGPGDWTFLIIFNGQILNETKWHDKLKLHLETLPLDLKLSFHQSLVADQALIFLVRISGGKGTKDPDPLLNIDNRAGATVDLLPLLLGEKKVSVKLPLINIISGLNTECAVYVCAKISEEVKNTKIPLTISMISAHCLPSAREGTVYMSAIALNGIQDTIPSNFGMSLSNSNASKIVWASASNGGLLANTAFNVASDDIYIPDDIKPDNTDACNSVYWNAMKRFLIDPQKLRERLRTPFFLEIAGVPKVGKIDVRGRYMAFVDVGVLLEPGQFGVTVCTRLLYYNEADLPEGVGGLLELPPTSAKISARETDLISDEYGHDSYILLRFDLFDPINVKTKIATLFEVIGFPPPQGSAIPVSELRLEVIPEDPVVDARLIRKEGGALNVHKELNNLTCKGTVHMNQTIKRTAANRLLIRIRSMLKQFPPGECSNLELQDLITAQYAAGRRAVTSSFAPQLPPPVLSSRIASVRSRLAGDKRIAKEHIDKNLKAVPHHPRSLLSKVLRCLEEKNETEARNYLLEAISAQSRNRYLLWIFGGIAYKDGLGEISAASFRIAVKGDPSDGTTGAIGWAALHALYHYNRNSYAAFVAARKMRKSCELPREWRKFLQRWVETSGEEEIYWIPSIIDSNNPMLIASAFFLCLRCYSFSETLLSCIENGCVTRGSRFSLKTKLTVDIFYLRAASLILQGKLDEALELSELGIKKFGPSAMMSQMYSTCLTCLRGWDGDCEDAFNETDRAGAEPCPWLLLQAALGALKNHPLSALQRAARAHKIAPSAHSALVIGRVYAKLGEESLAERWTVAAVKLEPLLADGWTFLAILSLYDRNIDKARTMLRTAKQAGPTSLDIEEELKKVLKIVRVNWLPDLIVKDTCFCEYY</sequence>
<proteinExistence type="predicted"/>
<organism evidence="1 2">
    <name type="scientific">Euphydryas editha</name>
    <name type="common">Edith's checkerspot</name>
    <dbReference type="NCBI Taxonomy" id="104508"/>
    <lineage>
        <taxon>Eukaryota</taxon>
        <taxon>Metazoa</taxon>
        <taxon>Ecdysozoa</taxon>
        <taxon>Arthropoda</taxon>
        <taxon>Hexapoda</taxon>
        <taxon>Insecta</taxon>
        <taxon>Pterygota</taxon>
        <taxon>Neoptera</taxon>
        <taxon>Endopterygota</taxon>
        <taxon>Lepidoptera</taxon>
        <taxon>Glossata</taxon>
        <taxon>Ditrysia</taxon>
        <taxon>Papilionoidea</taxon>
        <taxon>Nymphalidae</taxon>
        <taxon>Nymphalinae</taxon>
        <taxon>Euphydryas</taxon>
    </lineage>
</organism>
<dbReference type="EMBL" id="CAKOGL010000005">
    <property type="protein sequence ID" value="CAH2086818.1"/>
    <property type="molecule type" value="Genomic_DNA"/>
</dbReference>
<comment type="caution">
    <text evidence="1">The sequence shown here is derived from an EMBL/GenBank/DDBJ whole genome shotgun (WGS) entry which is preliminary data.</text>
</comment>
<protein>
    <submittedName>
        <fullName evidence="1">Uncharacterized protein</fullName>
    </submittedName>
</protein>
<dbReference type="Gene3D" id="1.25.40.10">
    <property type="entry name" value="Tetratricopeptide repeat domain"/>
    <property type="match status" value="1"/>
</dbReference>
<keyword evidence="2" id="KW-1185">Reference proteome</keyword>